<dbReference type="PANTHER" id="PTHR30595">
    <property type="entry name" value="GLPR-RELATED TRANSCRIPTIONAL REPRESSOR"/>
    <property type="match status" value="1"/>
</dbReference>
<dbReference type="InterPro" id="IPR038475">
    <property type="entry name" value="RecG_C_sf"/>
</dbReference>
<evidence type="ECO:0000313" key="3">
    <source>
        <dbReference type="EMBL" id="MBW4543790.1"/>
    </source>
</evidence>
<feature type="domain" description="Schlafen AlbA-2" evidence="2">
    <location>
        <begin position="15"/>
        <end position="122"/>
    </location>
</feature>
<accession>A0A951PH81</accession>
<name>A0A951PH81_9CYAN</name>
<dbReference type="InterPro" id="IPR036390">
    <property type="entry name" value="WH_DNA-bd_sf"/>
</dbReference>
<organism evidence="3 4">
    <name type="scientific">Symplocastrum torsivum CPER-KK1</name>
    <dbReference type="NCBI Taxonomy" id="450513"/>
    <lineage>
        <taxon>Bacteria</taxon>
        <taxon>Bacillati</taxon>
        <taxon>Cyanobacteriota</taxon>
        <taxon>Cyanophyceae</taxon>
        <taxon>Oscillatoriophycideae</taxon>
        <taxon>Oscillatoriales</taxon>
        <taxon>Microcoleaceae</taxon>
        <taxon>Symplocastrum</taxon>
    </lineage>
</organism>
<dbReference type="AlphaFoldDB" id="A0A951PH81"/>
<sequence>MFTEETLKAIIAGGETLTVEFKSDRGPLQDKDLLEAVVCLANTKGGKLLLGVENDGRVTGLHPLHLGSAPHLLAALVANRTVPPLVVEAGFVDLPEGRVAILDVPAVPQMVSTSDGRTLIRHLDTRGSPQCRPLYPTEINSWYADRGQRDTTARLMTNARWEDLDPLEFVRLRRLLNEYRGDASLIDLSDQELARALGFVQRDNAVPTLAGLLVVGQEEVLREQVPTHEVAFQVLRGQDVAINEFYRWPLLRVFERIMEAFSLRNEESELTIDLFRVGVPAYDPRAFREAVNNALTHRDYNRMGAVYVQTHDNAIVIRNPGGLMEGLRLDNLLNTGPVPRNPLLADIFKRLGLVERTGRGIGLIYSGQLRTGRLLPDYSGTTNLIVAVRLPGGESDLDFVKIILSEEKRLQRSFSLDELLMLSLLRRERELNLSEAGRLIQKGEDEARRVLEGLTEDGLIERLKTSRQREYMLSASMYRQMGKPEAYVRRRGFEPLQMEQMVLQYIAKNGRITRAEAARLCKITLGQASYLLTKLAHRGVLQMMGTAGIGRGTHYVLPKAAMSEETMDNTSMDSQQMLSLNNTTDIDISTYSEDVLSKATMSEETIDDTSMNSQQKLGSKNTNNIDIPIYSQLELDLENTLDK</sequence>
<reference evidence="3" key="2">
    <citation type="journal article" date="2022" name="Microbiol. Resour. Announc.">
        <title>Metagenome Sequencing to Explore Phylogenomics of Terrestrial Cyanobacteria.</title>
        <authorList>
            <person name="Ward R.D."/>
            <person name="Stajich J.E."/>
            <person name="Johansen J.R."/>
            <person name="Huntemann M."/>
            <person name="Clum A."/>
            <person name="Foster B."/>
            <person name="Foster B."/>
            <person name="Roux S."/>
            <person name="Palaniappan K."/>
            <person name="Varghese N."/>
            <person name="Mukherjee S."/>
            <person name="Reddy T.B.K."/>
            <person name="Daum C."/>
            <person name="Copeland A."/>
            <person name="Chen I.A."/>
            <person name="Ivanova N.N."/>
            <person name="Kyrpides N.C."/>
            <person name="Shapiro N."/>
            <person name="Eloe-Fadrosh E.A."/>
            <person name="Pietrasiak N."/>
        </authorList>
    </citation>
    <scope>NUCLEOTIDE SEQUENCE</scope>
    <source>
        <strain evidence="3">CPER-KK1</strain>
    </source>
</reference>
<feature type="region of interest" description="Disordered" evidence="1">
    <location>
        <begin position="602"/>
        <end position="621"/>
    </location>
</feature>
<gene>
    <name evidence="3" type="ORF">KME25_05000</name>
</gene>
<dbReference type="PANTHER" id="PTHR30595:SF6">
    <property type="entry name" value="SCHLAFEN ALBA-2 DOMAIN-CONTAINING PROTEIN"/>
    <property type="match status" value="1"/>
</dbReference>
<dbReference type="Pfam" id="PF04326">
    <property type="entry name" value="SLFN_AlbA_2"/>
    <property type="match status" value="1"/>
</dbReference>
<dbReference type="Gene3D" id="1.10.10.10">
    <property type="entry name" value="Winged helix-like DNA-binding domain superfamily/Winged helix DNA-binding domain"/>
    <property type="match status" value="1"/>
</dbReference>
<proteinExistence type="predicted"/>
<dbReference type="Gene3D" id="3.30.565.60">
    <property type="match status" value="1"/>
</dbReference>
<dbReference type="InterPro" id="IPR036388">
    <property type="entry name" value="WH-like_DNA-bd_sf"/>
</dbReference>
<protein>
    <submittedName>
        <fullName evidence="3">DNA binding domain-containing protein</fullName>
    </submittedName>
</protein>
<dbReference type="Pfam" id="PF13749">
    <property type="entry name" value="HATPase_c_4"/>
    <property type="match status" value="1"/>
</dbReference>
<dbReference type="Gene3D" id="3.30.950.30">
    <property type="entry name" value="Schlafen, AAA domain"/>
    <property type="match status" value="1"/>
</dbReference>
<dbReference type="Proteomes" id="UP000753908">
    <property type="component" value="Unassembled WGS sequence"/>
</dbReference>
<evidence type="ECO:0000256" key="1">
    <source>
        <dbReference type="SAM" id="MobiDB-lite"/>
    </source>
</evidence>
<dbReference type="InterPro" id="IPR007421">
    <property type="entry name" value="Schlafen_AlbA_2_dom"/>
</dbReference>
<dbReference type="EMBL" id="JAHHIF010000005">
    <property type="protein sequence ID" value="MBW4543790.1"/>
    <property type="molecule type" value="Genomic_DNA"/>
</dbReference>
<reference evidence="3" key="1">
    <citation type="submission" date="2021-05" db="EMBL/GenBank/DDBJ databases">
        <authorList>
            <person name="Pietrasiak N."/>
            <person name="Ward R."/>
            <person name="Stajich J.E."/>
            <person name="Kurbessoian T."/>
        </authorList>
    </citation>
    <scope>NUCLEOTIDE SEQUENCE</scope>
    <source>
        <strain evidence="3">CPER-KK1</strain>
    </source>
</reference>
<evidence type="ECO:0000313" key="4">
    <source>
        <dbReference type="Proteomes" id="UP000753908"/>
    </source>
</evidence>
<dbReference type="SUPFAM" id="SSF46785">
    <property type="entry name" value="Winged helix' DNA-binding domain"/>
    <property type="match status" value="1"/>
</dbReference>
<evidence type="ECO:0000259" key="2">
    <source>
        <dbReference type="Pfam" id="PF04326"/>
    </source>
</evidence>
<dbReference type="InterPro" id="IPR038461">
    <property type="entry name" value="Schlafen_AlbA_2_dom_sf"/>
</dbReference>
<comment type="caution">
    <text evidence="3">The sequence shown here is derived from an EMBL/GenBank/DDBJ whole genome shotgun (WGS) entry which is preliminary data.</text>
</comment>